<accession>A0ABR0WKR2</accession>
<dbReference type="CDD" id="cd09917">
    <property type="entry name" value="F-box_SF"/>
    <property type="match status" value="1"/>
</dbReference>
<dbReference type="EMBL" id="JABTTQ020000010">
    <property type="protein sequence ID" value="KAK6147196.1"/>
    <property type="molecule type" value="Genomic_DNA"/>
</dbReference>
<dbReference type="Pfam" id="PF12937">
    <property type="entry name" value="F-box-like"/>
    <property type="match status" value="1"/>
</dbReference>
<organism evidence="2 3">
    <name type="scientific">Rehmannia glutinosa</name>
    <name type="common">Chinese foxglove</name>
    <dbReference type="NCBI Taxonomy" id="99300"/>
    <lineage>
        <taxon>Eukaryota</taxon>
        <taxon>Viridiplantae</taxon>
        <taxon>Streptophyta</taxon>
        <taxon>Embryophyta</taxon>
        <taxon>Tracheophyta</taxon>
        <taxon>Spermatophyta</taxon>
        <taxon>Magnoliopsida</taxon>
        <taxon>eudicotyledons</taxon>
        <taxon>Gunneridae</taxon>
        <taxon>Pentapetalae</taxon>
        <taxon>asterids</taxon>
        <taxon>lamiids</taxon>
        <taxon>Lamiales</taxon>
        <taxon>Orobanchaceae</taxon>
        <taxon>Rehmannieae</taxon>
        <taxon>Rehmannia</taxon>
    </lineage>
</organism>
<dbReference type="Pfam" id="PF00646">
    <property type="entry name" value="F-box"/>
    <property type="match status" value="1"/>
</dbReference>
<proteinExistence type="predicted"/>
<protein>
    <recommendedName>
        <fullName evidence="1">F-box domain-containing protein</fullName>
    </recommendedName>
</protein>
<gene>
    <name evidence="2" type="ORF">DH2020_018108</name>
</gene>
<dbReference type="SUPFAM" id="SSF52047">
    <property type="entry name" value="RNI-like"/>
    <property type="match status" value="1"/>
</dbReference>
<dbReference type="CDD" id="cd22157">
    <property type="entry name" value="F-box_AtFBW1-like"/>
    <property type="match status" value="1"/>
</dbReference>
<dbReference type="SUPFAM" id="SSF81383">
    <property type="entry name" value="F-box domain"/>
    <property type="match status" value="2"/>
</dbReference>
<dbReference type="Pfam" id="PF24758">
    <property type="entry name" value="LRR_At5g56370"/>
    <property type="match status" value="1"/>
</dbReference>
<evidence type="ECO:0000313" key="3">
    <source>
        <dbReference type="Proteomes" id="UP001318860"/>
    </source>
</evidence>
<evidence type="ECO:0000313" key="2">
    <source>
        <dbReference type="EMBL" id="KAK6147196.1"/>
    </source>
</evidence>
<sequence length="761" mass="85793">MEFLPVEVVGNILSRLGAARDVVIASATCRKWQEAWRKHLHTLTFNSNDWPLYHEFSTSRLEIIITQTIFQTKGLQCLSIIMDDVDEFSAAPVIAWLMYTRETLRQLHYNVRTTPNINMLEKCGRQKLEVLALAHNTITGVEPCYQKFPCLKSLSLSYVSISALDLSLLLTACPKIELLSLVSLDIVMSDPQATMDLSSYSLKDIYVEAISLDKFILEADSLEKLHLKDCTLEVFELVGKGMLRFLKIDDVSVIHLDIGESAENLEIVDVSNFTIMWAKFHHMISRSSKLRKLRLWGVVFDDEDEFVDIETISSCFPLLSHLSLSYDLREAALQYGLQGSFVLDNVIVLELGWTDFTAPELAIRYEPQGKQSSSVANGNSSFVPEIDALNRRYYEISEMNDCSIQNYDARMQNKGMESIPCDLIIEILSRLPAKELGKLRCVCKQWYKLLTRNKEFTAQHTKHTEKSLFCCCVNILQTFHGGEENKVTVELTSINMEGTVTNKFSAVIDAPVHTFISSGALAILCSINSLYVLNPSTGEVVALQGGSSFYTVGFGHLPRSNEYKIIHLFFIPSTGDVKMGSEIMTLRDGEGVTRDSWRPIGTCRHIVSTSDCLCLNGIVFWEVPKEIVSFDLEKEEYKVYGYPICDFTKYASMGLTGFHGTLSVVGISAETSAMDVWLMMDYDSGVWAMEYRVDLFCFDADVIISSDNYSGDVLISTKQKDVMKYSLENLTSTKVNFSGAFEPYRKPCLCYGSLFSLHKII</sequence>
<dbReference type="NCBIfam" id="TIGR01640">
    <property type="entry name" value="F_box_assoc_1"/>
    <property type="match status" value="1"/>
</dbReference>
<name>A0ABR0WKR2_REHGL</name>
<dbReference type="InterPro" id="IPR055411">
    <property type="entry name" value="LRR_FXL15/At3g58940/PEG3-like"/>
</dbReference>
<feature type="domain" description="F-box" evidence="1">
    <location>
        <begin position="413"/>
        <end position="459"/>
    </location>
</feature>
<dbReference type="Proteomes" id="UP001318860">
    <property type="component" value="Unassembled WGS sequence"/>
</dbReference>
<dbReference type="Pfam" id="PF07734">
    <property type="entry name" value="FBA_1"/>
    <property type="match status" value="1"/>
</dbReference>
<dbReference type="SMART" id="SM00256">
    <property type="entry name" value="FBOX"/>
    <property type="match status" value="2"/>
</dbReference>
<dbReference type="InterPro" id="IPR036047">
    <property type="entry name" value="F-box-like_dom_sf"/>
</dbReference>
<dbReference type="InterPro" id="IPR032675">
    <property type="entry name" value="LRR_dom_sf"/>
</dbReference>
<dbReference type="Gene3D" id="3.80.10.10">
    <property type="entry name" value="Ribonuclease Inhibitor"/>
    <property type="match status" value="1"/>
</dbReference>
<dbReference type="PANTHER" id="PTHR31111">
    <property type="entry name" value="BNAA05G37150D PROTEIN-RELATED"/>
    <property type="match status" value="1"/>
</dbReference>
<dbReference type="InterPro" id="IPR006527">
    <property type="entry name" value="F-box-assoc_dom_typ1"/>
</dbReference>
<keyword evidence="3" id="KW-1185">Reference proteome</keyword>
<dbReference type="Gene3D" id="1.20.1280.50">
    <property type="match status" value="1"/>
</dbReference>
<dbReference type="PANTHER" id="PTHR31111:SF136">
    <property type="entry name" value="F-BOX ASSOCIATED DOMAIN-CONTAINING PROTEIN"/>
    <property type="match status" value="1"/>
</dbReference>
<dbReference type="InterPro" id="IPR017451">
    <property type="entry name" value="F-box-assoc_interact_dom"/>
</dbReference>
<comment type="caution">
    <text evidence="2">The sequence shown here is derived from an EMBL/GenBank/DDBJ whole genome shotgun (WGS) entry which is preliminary data.</text>
</comment>
<dbReference type="PROSITE" id="PS50181">
    <property type="entry name" value="FBOX"/>
    <property type="match status" value="1"/>
</dbReference>
<dbReference type="InterPro" id="IPR001810">
    <property type="entry name" value="F-box_dom"/>
</dbReference>
<reference evidence="2 3" key="1">
    <citation type="journal article" date="2021" name="Comput. Struct. Biotechnol. J.">
        <title>De novo genome assembly of the potent medicinal plant Rehmannia glutinosa using nanopore technology.</title>
        <authorList>
            <person name="Ma L."/>
            <person name="Dong C."/>
            <person name="Song C."/>
            <person name="Wang X."/>
            <person name="Zheng X."/>
            <person name="Niu Y."/>
            <person name="Chen S."/>
            <person name="Feng W."/>
        </authorList>
    </citation>
    <scope>NUCLEOTIDE SEQUENCE [LARGE SCALE GENOMIC DNA]</scope>
    <source>
        <strain evidence="2">DH-2019</strain>
    </source>
</reference>
<evidence type="ECO:0000259" key="1">
    <source>
        <dbReference type="PROSITE" id="PS50181"/>
    </source>
</evidence>